<evidence type="ECO:0000313" key="2">
    <source>
        <dbReference type="Proteomes" id="UP000178432"/>
    </source>
</evidence>
<proteinExistence type="predicted"/>
<sequence length="65" mass="7580">MQDLHSQLNQSLCHYAQRSAEELKNWLALWRDVGENKIEIKKSIEREIELASRLAEEISALKNNS</sequence>
<organism evidence="1 2">
    <name type="scientific">Candidatus Buchananbacteria bacterium RIFCSPHIGHO2_01_FULL_46_12</name>
    <dbReference type="NCBI Taxonomy" id="1797536"/>
    <lineage>
        <taxon>Bacteria</taxon>
        <taxon>Candidatus Buchananiibacteriota</taxon>
    </lineage>
</organism>
<evidence type="ECO:0000313" key="1">
    <source>
        <dbReference type="EMBL" id="OGY48028.1"/>
    </source>
</evidence>
<name>A0A1G1Y6V6_9BACT</name>
<dbReference type="Proteomes" id="UP000178432">
    <property type="component" value="Unassembled WGS sequence"/>
</dbReference>
<accession>A0A1G1Y6V6</accession>
<protein>
    <submittedName>
        <fullName evidence="1">Uncharacterized protein</fullName>
    </submittedName>
</protein>
<dbReference type="AlphaFoldDB" id="A0A1G1Y6V6"/>
<comment type="caution">
    <text evidence="1">The sequence shown here is derived from an EMBL/GenBank/DDBJ whole genome shotgun (WGS) entry which is preliminary data.</text>
</comment>
<dbReference type="EMBL" id="MHIF01000020">
    <property type="protein sequence ID" value="OGY48028.1"/>
    <property type="molecule type" value="Genomic_DNA"/>
</dbReference>
<gene>
    <name evidence="1" type="ORF">A2663_01725</name>
</gene>
<reference evidence="1 2" key="1">
    <citation type="journal article" date="2016" name="Nat. Commun.">
        <title>Thousands of microbial genomes shed light on interconnected biogeochemical processes in an aquifer system.</title>
        <authorList>
            <person name="Anantharaman K."/>
            <person name="Brown C.T."/>
            <person name="Hug L.A."/>
            <person name="Sharon I."/>
            <person name="Castelle C.J."/>
            <person name="Probst A.J."/>
            <person name="Thomas B.C."/>
            <person name="Singh A."/>
            <person name="Wilkins M.J."/>
            <person name="Karaoz U."/>
            <person name="Brodie E.L."/>
            <person name="Williams K.H."/>
            <person name="Hubbard S.S."/>
            <person name="Banfield J.F."/>
        </authorList>
    </citation>
    <scope>NUCLEOTIDE SEQUENCE [LARGE SCALE GENOMIC DNA]</scope>
</reference>